<reference evidence="1 2" key="1">
    <citation type="submission" date="2016-03" db="EMBL/GenBank/DDBJ databases">
        <title>Niastella vici sp. nov., isolated from farmland soil.</title>
        <authorList>
            <person name="Chen L."/>
            <person name="Wang D."/>
            <person name="Yang S."/>
            <person name="Wang G."/>
        </authorList>
    </citation>
    <scope>NUCLEOTIDE SEQUENCE [LARGE SCALE GENOMIC DNA]</scope>
    <source>
        <strain evidence="1 2">DJ57</strain>
    </source>
</reference>
<accession>A0A1V9G991</accession>
<proteinExistence type="predicted"/>
<dbReference type="AlphaFoldDB" id="A0A1V9G991"/>
<sequence>MSKEELVCAPQGATAVETWEAVEYIIRSLAQGPFLNSLNIIHYNGFHIKRNLRSIKIKEYCPEQVEIILRGKWLQRVGFEPGGKIWVLPFSDALIIIPQGPKKK</sequence>
<name>A0A1V9G991_9BACT</name>
<protein>
    <recommendedName>
        <fullName evidence="3">Toxin SymE-like domain-containing protein</fullName>
    </recommendedName>
</protein>
<dbReference type="OrthoDB" id="680938at2"/>
<evidence type="ECO:0000313" key="2">
    <source>
        <dbReference type="Proteomes" id="UP000192796"/>
    </source>
</evidence>
<dbReference type="STRING" id="1703345.A3860_02140"/>
<dbReference type="RefSeq" id="WP_081144878.1">
    <property type="nucleotide sequence ID" value="NZ_LVYD01000001.1"/>
</dbReference>
<gene>
    <name evidence="1" type="ORF">A3860_02140</name>
</gene>
<keyword evidence="2" id="KW-1185">Reference proteome</keyword>
<comment type="caution">
    <text evidence="1">The sequence shown here is derived from an EMBL/GenBank/DDBJ whole genome shotgun (WGS) entry which is preliminary data.</text>
</comment>
<evidence type="ECO:0000313" key="1">
    <source>
        <dbReference type="EMBL" id="OQP67183.1"/>
    </source>
</evidence>
<organism evidence="1 2">
    <name type="scientific">Niastella vici</name>
    <dbReference type="NCBI Taxonomy" id="1703345"/>
    <lineage>
        <taxon>Bacteria</taxon>
        <taxon>Pseudomonadati</taxon>
        <taxon>Bacteroidota</taxon>
        <taxon>Chitinophagia</taxon>
        <taxon>Chitinophagales</taxon>
        <taxon>Chitinophagaceae</taxon>
        <taxon>Niastella</taxon>
    </lineage>
</organism>
<dbReference type="Proteomes" id="UP000192796">
    <property type="component" value="Unassembled WGS sequence"/>
</dbReference>
<dbReference type="EMBL" id="LVYD01000001">
    <property type="protein sequence ID" value="OQP67183.1"/>
    <property type="molecule type" value="Genomic_DNA"/>
</dbReference>
<evidence type="ECO:0008006" key="3">
    <source>
        <dbReference type="Google" id="ProtNLM"/>
    </source>
</evidence>